<keyword evidence="6" id="KW-0472">Membrane</keyword>
<dbReference type="SUPFAM" id="SSF56024">
    <property type="entry name" value="Phospholipase D/nuclease"/>
    <property type="match status" value="2"/>
</dbReference>
<feature type="domain" description="PLD phosphodiesterase" evidence="7">
    <location>
        <begin position="220"/>
        <end position="247"/>
    </location>
</feature>
<keyword evidence="4" id="KW-0964">Secreted</keyword>
<name>A0A506UJT5_9HYPH</name>
<dbReference type="GO" id="GO:0016020">
    <property type="term" value="C:membrane"/>
    <property type="evidence" value="ECO:0007669"/>
    <property type="project" value="TreeGrafter"/>
</dbReference>
<dbReference type="GO" id="GO:0032049">
    <property type="term" value="P:cardiolipin biosynthetic process"/>
    <property type="evidence" value="ECO:0007669"/>
    <property type="project" value="UniProtKB-ARBA"/>
</dbReference>
<accession>A0A506UJT5</accession>
<dbReference type="PROSITE" id="PS50035">
    <property type="entry name" value="PLD"/>
    <property type="match status" value="2"/>
</dbReference>
<gene>
    <name evidence="8" type="ORF">FJU08_03240</name>
</gene>
<proteinExistence type="predicted"/>
<organism evidence="8 9">
    <name type="scientific">Martelella alba</name>
    <dbReference type="NCBI Taxonomy" id="2590451"/>
    <lineage>
        <taxon>Bacteria</taxon>
        <taxon>Pseudomonadati</taxon>
        <taxon>Pseudomonadota</taxon>
        <taxon>Alphaproteobacteria</taxon>
        <taxon>Hyphomicrobiales</taxon>
        <taxon>Aurantimonadaceae</taxon>
        <taxon>Martelella</taxon>
    </lineage>
</organism>
<dbReference type="InterPro" id="IPR025202">
    <property type="entry name" value="PLD-like_dom"/>
</dbReference>
<evidence type="ECO:0000256" key="3">
    <source>
        <dbReference type="ARBA" id="ARBA00018392"/>
    </source>
</evidence>
<dbReference type="EMBL" id="VHLG01000001">
    <property type="protein sequence ID" value="TPW33580.1"/>
    <property type="molecule type" value="Genomic_DNA"/>
</dbReference>
<dbReference type="CDD" id="cd09157">
    <property type="entry name" value="PLDc_CLS_unchar2_1"/>
    <property type="match status" value="1"/>
</dbReference>
<feature type="domain" description="PLD phosphodiesterase" evidence="7">
    <location>
        <begin position="394"/>
        <end position="421"/>
    </location>
</feature>
<evidence type="ECO:0000259" key="7">
    <source>
        <dbReference type="PROSITE" id="PS50035"/>
    </source>
</evidence>
<keyword evidence="6" id="KW-1133">Transmembrane helix</keyword>
<evidence type="ECO:0000313" key="8">
    <source>
        <dbReference type="EMBL" id="TPW33580.1"/>
    </source>
</evidence>
<evidence type="ECO:0000256" key="6">
    <source>
        <dbReference type="SAM" id="Phobius"/>
    </source>
</evidence>
<dbReference type="AlphaFoldDB" id="A0A506UJT5"/>
<keyword evidence="9" id="KW-1185">Reference proteome</keyword>
<evidence type="ECO:0000256" key="4">
    <source>
        <dbReference type="ARBA" id="ARBA00022525"/>
    </source>
</evidence>
<sequence length="481" mass="53561">MHDFLVHYWPHILALLSFIFGATAAIHAAMTKDEVRAAIGWVGVIMLSPILGAFIYAVAGINRMRRASITDRRSDLRDEISREEELHGVCTADIMSGFGRRMVAMWRLGTKVAGVPATECNHVRMLSSGDEAYAAMIAAIEKAERSILLETYIFDSDSIGRKFVDALADAVKRGVEVRVLVDSVGARYSRPSIVGLLRERNVRTATFNGAVLLRMRLPYANLRTHRKILVIDGGIAFAGGMNIREAFTGPDAAHDTHFRLEGPAVADYFAVTAEDWFSETKELLSGDAWRVVDNHPEGRGVIARVVPSGPDRNVGNNNKMIIGALSVAEETVMIMSPYFLPDRDLVSALATAARRGVVVDIVVPDDNNLKMVDHAMTAQFDEIIRDGSRIWRDLGPFNHSKLMTVDGKWSYLGSTNMDSRSLRLNFETDLEVFDEAFAADIASRITAARERARQVTREMLASRHYLRKLRDRLLWLGLPYL</sequence>
<feature type="transmembrane region" description="Helical" evidence="6">
    <location>
        <begin position="38"/>
        <end position="59"/>
    </location>
</feature>
<dbReference type="InterPro" id="IPR001736">
    <property type="entry name" value="PLipase_D/transphosphatidylase"/>
</dbReference>
<dbReference type="PANTHER" id="PTHR21248">
    <property type="entry name" value="CARDIOLIPIN SYNTHASE"/>
    <property type="match status" value="1"/>
</dbReference>
<dbReference type="Proteomes" id="UP000318801">
    <property type="component" value="Unassembled WGS sequence"/>
</dbReference>
<protein>
    <recommendedName>
        <fullName evidence="3">Phospholipase D</fullName>
    </recommendedName>
    <alternativeName>
        <fullName evidence="5">Choline phosphatase</fullName>
    </alternativeName>
</protein>
<reference evidence="8 9" key="1">
    <citation type="submission" date="2019-06" db="EMBL/GenBank/DDBJ databases">
        <authorList>
            <person name="Li M."/>
        </authorList>
    </citation>
    <scope>NUCLEOTIDE SEQUENCE [LARGE SCALE GENOMIC DNA]</scope>
    <source>
        <strain evidence="8 9">BGMRC2036</strain>
    </source>
</reference>
<comment type="subcellular location">
    <subcellularLocation>
        <location evidence="2">Secreted</location>
    </subcellularLocation>
</comment>
<dbReference type="SMART" id="SM00155">
    <property type="entry name" value="PLDc"/>
    <property type="match status" value="2"/>
</dbReference>
<evidence type="ECO:0000313" key="9">
    <source>
        <dbReference type="Proteomes" id="UP000318801"/>
    </source>
</evidence>
<dbReference type="GO" id="GO:0008808">
    <property type="term" value="F:cardiolipin synthase activity"/>
    <property type="evidence" value="ECO:0007669"/>
    <property type="project" value="TreeGrafter"/>
</dbReference>
<comment type="function">
    <text evidence="1">Could be a virulence factor.</text>
</comment>
<evidence type="ECO:0000256" key="5">
    <source>
        <dbReference type="ARBA" id="ARBA00029594"/>
    </source>
</evidence>
<dbReference type="PANTHER" id="PTHR21248:SF22">
    <property type="entry name" value="PHOSPHOLIPASE D"/>
    <property type="match status" value="1"/>
</dbReference>
<dbReference type="OrthoDB" id="9762009at2"/>
<comment type="caution">
    <text evidence="8">The sequence shown here is derived from an EMBL/GenBank/DDBJ whole genome shotgun (WGS) entry which is preliminary data.</text>
</comment>
<keyword evidence="6" id="KW-0812">Transmembrane</keyword>
<evidence type="ECO:0000256" key="2">
    <source>
        <dbReference type="ARBA" id="ARBA00004613"/>
    </source>
</evidence>
<dbReference type="RefSeq" id="WP_141147519.1">
    <property type="nucleotide sequence ID" value="NZ_VHLG01000001.1"/>
</dbReference>
<evidence type="ECO:0000256" key="1">
    <source>
        <dbReference type="ARBA" id="ARBA00003145"/>
    </source>
</evidence>
<dbReference type="Gene3D" id="3.30.870.10">
    <property type="entry name" value="Endonuclease Chain A"/>
    <property type="match status" value="2"/>
</dbReference>
<dbReference type="GO" id="GO:0005576">
    <property type="term" value="C:extracellular region"/>
    <property type="evidence" value="ECO:0007669"/>
    <property type="project" value="UniProtKB-SubCell"/>
</dbReference>
<dbReference type="Pfam" id="PF13091">
    <property type="entry name" value="PLDc_2"/>
    <property type="match status" value="2"/>
</dbReference>